<reference evidence="5 6" key="1">
    <citation type="journal article" date="2015" name="Genome Announc.">
        <title>Draft Genome Sequence and Gene Annotation of the Entomopathogenic Fungus Verticillium hemipterigenum.</title>
        <authorList>
            <person name="Horn F."/>
            <person name="Habel A."/>
            <person name="Scharf D.H."/>
            <person name="Dworschak J."/>
            <person name="Brakhage A.A."/>
            <person name="Guthke R."/>
            <person name="Hertweck C."/>
            <person name="Linde J."/>
        </authorList>
    </citation>
    <scope>NUCLEOTIDE SEQUENCE [LARGE SCALE GENOMIC DNA]</scope>
</reference>
<feature type="repeat" description="WD" evidence="3">
    <location>
        <begin position="338"/>
        <end position="372"/>
    </location>
</feature>
<evidence type="ECO:0000256" key="2">
    <source>
        <dbReference type="ARBA" id="ARBA00022737"/>
    </source>
</evidence>
<dbReference type="OrthoDB" id="10262475at2759"/>
<evidence type="ECO:0000256" key="3">
    <source>
        <dbReference type="PROSITE-ProRule" id="PRU00221"/>
    </source>
</evidence>
<evidence type="ECO:0000256" key="4">
    <source>
        <dbReference type="SAM" id="MobiDB-lite"/>
    </source>
</evidence>
<dbReference type="Pfam" id="PF00400">
    <property type="entry name" value="WD40"/>
    <property type="match status" value="2"/>
</dbReference>
<dbReference type="PROSITE" id="PS50082">
    <property type="entry name" value="WD_REPEATS_2"/>
    <property type="match status" value="1"/>
</dbReference>
<organism evidence="5 6">
    <name type="scientific">[Torrubiella] hemipterigena</name>
    <dbReference type="NCBI Taxonomy" id="1531966"/>
    <lineage>
        <taxon>Eukaryota</taxon>
        <taxon>Fungi</taxon>
        <taxon>Dikarya</taxon>
        <taxon>Ascomycota</taxon>
        <taxon>Pezizomycotina</taxon>
        <taxon>Sordariomycetes</taxon>
        <taxon>Hypocreomycetidae</taxon>
        <taxon>Hypocreales</taxon>
        <taxon>Clavicipitaceae</taxon>
        <taxon>Clavicipitaceae incertae sedis</taxon>
        <taxon>'Torrubiella' clade</taxon>
    </lineage>
</organism>
<keyword evidence="1 3" id="KW-0853">WD repeat</keyword>
<dbReference type="PANTHER" id="PTHR10971">
    <property type="entry name" value="MRNA EXPORT FACTOR AND BUB3"/>
    <property type="match status" value="1"/>
</dbReference>
<dbReference type="SMART" id="SM00320">
    <property type="entry name" value="WD40"/>
    <property type="match status" value="4"/>
</dbReference>
<sequence>MAEIQRHPARKPQRATEPGAGRRSYLHVTAQVNKQAAASALQQAWVVKDGTKHNHGAWYVSYFSSGFSTTVQNRTYRNINANLCPGTQFELTPPPGDAVSAIKFAPDVNNKLLVSCWDKNVYYYEVDTSNTGRSTLLQRIGHKAPVLDACFGDDHTVAFSGGLDWAVHRLDLNTGDMTVLSKHTAPVRSVCYSARHGILVSASWDCSLNLHNLRDPSSTPIRIPLPAKPQAVSMSPSKVVVAMTGRIINIYDLDSITKLFATGGTELKPWQQRESSLRYLTRAVSCMPDDAGYVTSSIEGRAAVEWFEDTPEVQARKYAFKCHRQPATDFEGDMIYPVNSLAFHPIHGTFATGGGDGAVALWDADAKRRLRLYPKLSQSVAAVAFASDGKYMAVGICPGFETGAEDYSGAGKTSVTVRELAEAETKPKAK</sequence>
<gene>
    <name evidence="5" type="ORF">VHEMI04585</name>
</gene>
<dbReference type="InterPro" id="IPR015943">
    <property type="entry name" value="WD40/YVTN_repeat-like_dom_sf"/>
</dbReference>
<evidence type="ECO:0000313" key="5">
    <source>
        <dbReference type="EMBL" id="CEJ88019.1"/>
    </source>
</evidence>
<keyword evidence="2" id="KW-0677">Repeat</keyword>
<evidence type="ECO:0000313" key="6">
    <source>
        <dbReference type="Proteomes" id="UP000039046"/>
    </source>
</evidence>
<dbReference type="InterPro" id="IPR001680">
    <property type="entry name" value="WD40_rpt"/>
</dbReference>
<dbReference type="InterPro" id="IPR036322">
    <property type="entry name" value="WD40_repeat_dom_sf"/>
</dbReference>
<name>A0A0A1TGQ9_9HYPO</name>
<dbReference type="AlphaFoldDB" id="A0A0A1TGQ9"/>
<proteinExistence type="predicted"/>
<protein>
    <submittedName>
        <fullName evidence="5">Putative Mitotic checkpoint protein BUB3</fullName>
    </submittedName>
</protein>
<dbReference type="SUPFAM" id="SSF50978">
    <property type="entry name" value="WD40 repeat-like"/>
    <property type="match status" value="1"/>
</dbReference>
<dbReference type="Gene3D" id="2.130.10.10">
    <property type="entry name" value="YVTN repeat-like/Quinoprotein amine dehydrogenase"/>
    <property type="match status" value="1"/>
</dbReference>
<dbReference type="STRING" id="1531966.A0A0A1TGQ9"/>
<feature type="region of interest" description="Disordered" evidence="4">
    <location>
        <begin position="1"/>
        <end position="22"/>
    </location>
</feature>
<accession>A0A0A1TGQ9</accession>
<dbReference type="EMBL" id="CDHN01000002">
    <property type="protein sequence ID" value="CEJ88019.1"/>
    <property type="molecule type" value="Genomic_DNA"/>
</dbReference>
<keyword evidence="6" id="KW-1185">Reference proteome</keyword>
<evidence type="ECO:0000256" key="1">
    <source>
        <dbReference type="ARBA" id="ARBA00022574"/>
    </source>
</evidence>
<dbReference type="Proteomes" id="UP000039046">
    <property type="component" value="Unassembled WGS sequence"/>
</dbReference>